<sequence>MGSSSLNRRIIDADISANPLSLEDLPPPETKRWVIRRKAQVVAGVRNGVISLDDACKRYKLSLEEFLSWQRLIDNHGLRGLRTTHLQKYRIDTESKSAVKI</sequence>
<dbReference type="InterPro" id="IPR009534">
    <property type="entry name" value="DUF1153"/>
</dbReference>
<proteinExistence type="predicted"/>
<evidence type="ECO:0000313" key="1">
    <source>
        <dbReference type="EMBL" id="MFD2207970.1"/>
    </source>
</evidence>
<dbReference type="Proteomes" id="UP001597294">
    <property type="component" value="Unassembled WGS sequence"/>
</dbReference>
<dbReference type="EMBL" id="JBHUII010000013">
    <property type="protein sequence ID" value="MFD2207970.1"/>
    <property type="molecule type" value="Genomic_DNA"/>
</dbReference>
<dbReference type="Pfam" id="PF06627">
    <property type="entry name" value="DUF1153"/>
    <property type="match status" value="1"/>
</dbReference>
<organism evidence="1 2">
    <name type="scientific">Kiloniella antarctica</name>
    <dbReference type="NCBI Taxonomy" id="1550907"/>
    <lineage>
        <taxon>Bacteria</taxon>
        <taxon>Pseudomonadati</taxon>
        <taxon>Pseudomonadota</taxon>
        <taxon>Alphaproteobacteria</taxon>
        <taxon>Rhodospirillales</taxon>
        <taxon>Kiloniellaceae</taxon>
        <taxon>Kiloniella</taxon>
    </lineage>
</organism>
<dbReference type="InterPro" id="IPR010921">
    <property type="entry name" value="Trp_repressor/repl_initiator"/>
</dbReference>
<dbReference type="Gene3D" id="1.10.10.10">
    <property type="entry name" value="Winged helix-like DNA-binding domain superfamily/Winged helix DNA-binding domain"/>
    <property type="match status" value="1"/>
</dbReference>
<dbReference type="SUPFAM" id="SSF48295">
    <property type="entry name" value="TrpR-like"/>
    <property type="match status" value="1"/>
</dbReference>
<dbReference type="InterPro" id="IPR036388">
    <property type="entry name" value="WH-like_DNA-bd_sf"/>
</dbReference>
<accession>A0ABW5BSR7</accession>
<evidence type="ECO:0000313" key="2">
    <source>
        <dbReference type="Proteomes" id="UP001597294"/>
    </source>
</evidence>
<reference evidence="2" key="1">
    <citation type="journal article" date="2019" name="Int. J. Syst. Evol. Microbiol.">
        <title>The Global Catalogue of Microorganisms (GCM) 10K type strain sequencing project: providing services to taxonomists for standard genome sequencing and annotation.</title>
        <authorList>
            <consortium name="The Broad Institute Genomics Platform"/>
            <consortium name="The Broad Institute Genome Sequencing Center for Infectious Disease"/>
            <person name="Wu L."/>
            <person name="Ma J."/>
        </authorList>
    </citation>
    <scope>NUCLEOTIDE SEQUENCE [LARGE SCALE GENOMIC DNA]</scope>
    <source>
        <strain evidence="2">CGMCC 4.7192</strain>
    </source>
</reference>
<gene>
    <name evidence="1" type="ORF">ACFSKO_20325</name>
</gene>
<keyword evidence="2" id="KW-1185">Reference proteome</keyword>
<dbReference type="RefSeq" id="WP_380255135.1">
    <property type="nucleotide sequence ID" value="NZ_JBHUII010000013.1"/>
</dbReference>
<protein>
    <submittedName>
        <fullName evidence="1">DUF1153 domain-containing protein</fullName>
    </submittedName>
</protein>
<comment type="caution">
    <text evidence="1">The sequence shown here is derived from an EMBL/GenBank/DDBJ whole genome shotgun (WGS) entry which is preliminary data.</text>
</comment>
<name>A0ABW5BSR7_9PROT</name>